<dbReference type="RefSeq" id="WP_011827634.1">
    <property type="nucleotide sequence ID" value="NC_008825.1"/>
</dbReference>
<dbReference type="AlphaFoldDB" id="A2SBQ6"/>
<dbReference type="EMBL" id="CP000555">
    <property type="protein sequence ID" value="ABM92995.1"/>
    <property type="molecule type" value="Genomic_DNA"/>
</dbReference>
<dbReference type="STRING" id="420662.Mpe_A0033"/>
<dbReference type="Proteomes" id="UP000000366">
    <property type="component" value="Chromosome"/>
</dbReference>
<dbReference type="Pfam" id="PF10985">
    <property type="entry name" value="DUF2805"/>
    <property type="match status" value="1"/>
</dbReference>
<name>A2SBQ6_METPP</name>
<sequence length="75" mass="8363">MAKPIPRLTAAEIERVIATAWDDRPPFSAVLREHGLSHGELVQLLKRELTPNAYKVWVARTKAAPARRAPPKAAR</sequence>
<keyword evidence="2" id="KW-1185">Reference proteome</keyword>
<evidence type="ECO:0000313" key="1">
    <source>
        <dbReference type="EMBL" id="ABM92995.1"/>
    </source>
</evidence>
<proteinExistence type="predicted"/>
<evidence type="ECO:0008006" key="3">
    <source>
        <dbReference type="Google" id="ProtNLM"/>
    </source>
</evidence>
<evidence type="ECO:0000313" key="2">
    <source>
        <dbReference type="Proteomes" id="UP000000366"/>
    </source>
</evidence>
<reference evidence="1 2" key="1">
    <citation type="journal article" date="2007" name="J. Bacteriol.">
        <title>Whole-genome analysis of the methyl tert-butyl ether-degrading beta-proteobacterium Methylibium petroleiphilum PM1.</title>
        <authorList>
            <person name="Kane S.R."/>
            <person name="Chakicherla A.Y."/>
            <person name="Chain P.S.G."/>
            <person name="Schmidt R."/>
            <person name="Shin M.W."/>
            <person name="Legler T.C."/>
            <person name="Scow K.M."/>
            <person name="Larimer F.W."/>
            <person name="Lucas S.M."/>
            <person name="Richardson P.M."/>
            <person name="Hristova K.R."/>
        </authorList>
    </citation>
    <scope>NUCLEOTIDE SEQUENCE [LARGE SCALE GENOMIC DNA]</scope>
    <source>
        <strain evidence="2">ATCC BAA-1232 / LMG 22953 / PM1</strain>
    </source>
</reference>
<gene>
    <name evidence="1" type="ordered locus">Mpe_A0033</name>
</gene>
<accession>A2SBQ6</accession>
<protein>
    <recommendedName>
        <fullName evidence="3">DUF2805 domain-containing protein</fullName>
    </recommendedName>
</protein>
<dbReference type="InterPro" id="IPR019882">
    <property type="entry name" value="CHP03643"/>
</dbReference>
<dbReference type="HOGENOM" id="CLU_2666926_0_0_4"/>
<dbReference type="KEGG" id="mpt:Mpe_A0033"/>
<organism evidence="1 2">
    <name type="scientific">Methylibium petroleiphilum (strain ATCC BAA-1232 / LMG 22953 / PM1)</name>
    <dbReference type="NCBI Taxonomy" id="420662"/>
    <lineage>
        <taxon>Bacteria</taxon>
        <taxon>Pseudomonadati</taxon>
        <taxon>Pseudomonadota</taxon>
        <taxon>Betaproteobacteria</taxon>
        <taxon>Burkholderiales</taxon>
        <taxon>Sphaerotilaceae</taxon>
        <taxon>Methylibium</taxon>
    </lineage>
</organism>